<proteinExistence type="predicted"/>
<dbReference type="Gene3D" id="3.30.70.100">
    <property type="match status" value="1"/>
</dbReference>
<gene>
    <name evidence="2" type="ORF">ACMU_06840</name>
</gene>
<dbReference type="EMBL" id="JFKE01000002">
    <property type="protein sequence ID" value="KAJ56654.1"/>
    <property type="molecule type" value="Genomic_DNA"/>
</dbReference>
<protein>
    <recommendedName>
        <fullName evidence="1">ABM domain-containing protein</fullName>
    </recommendedName>
</protein>
<accession>A0A037ZLX8</accession>
<keyword evidence="3" id="KW-1185">Reference proteome</keyword>
<sequence length="105" mass="11860">MITRIWHGYTTPENADAYQAVVTGEVIPGIIAMNIPGFERIELMRRDLQGEVEFITIMWFTSLDAVRAFMGADYAQAHVPAAAQAVLSRFDDRSQHYEVQLSQDV</sequence>
<dbReference type="Proteomes" id="UP000026249">
    <property type="component" value="Unassembled WGS sequence"/>
</dbReference>
<name>A0A037ZLX8_9RHOB</name>
<feature type="domain" description="ABM" evidence="1">
    <location>
        <begin position="9"/>
        <end position="79"/>
    </location>
</feature>
<evidence type="ECO:0000313" key="2">
    <source>
        <dbReference type="EMBL" id="KAJ56654.1"/>
    </source>
</evidence>
<dbReference type="SUPFAM" id="SSF54909">
    <property type="entry name" value="Dimeric alpha+beta barrel"/>
    <property type="match status" value="1"/>
</dbReference>
<dbReference type="OrthoDB" id="7210869at2"/>
<dbReference type="InterPro" id="IPR011008">
    <property type="entry name" value="Dimeric_a/b-barrel"/>
</dbReference>
<dbReference type="InterPro" id="IPR007138">
    <property type="entry name" value="ABM_dom"/>
</dbReference>
<evidence type="ECO:0000313" key="3">
    <source>
        <dbReference type="Proteomes" id="UP000026249"/>
    </source>
</evidence>
<comment type="caution">
    <text evidence="2">The sequence shown here is derived from an EMBL/GenBank/DDBJ whole genome shotgun (WGS) entry which is preliminary data.</text>
</comment>
<dbReference type="AlphaFoldDB" id="A0A037ZLX8"/>
<dbReference type="RefSeq" id="WP_035256867.1">
    <property type="nucleotide sequence ID" value="NZ_JFKE01000002.1"/>
</dbReference>
<evidence type="ECO:0000259" key="1">
    <source>
        <dbReference type="Pfam" id="PF03992"/>
    </source>
</evidence>
<reference evidence="2 3" key="1">
    <citation type="submission" date="2014-03" db="EMBL/GenBank/DDBJ databases">
        <title>Draft Genome Sequence of Actibacterium mucosum KCTC 23349, a Marine Alphaproteobacterium with Complex Ionic Requirements Isolated from Mediterranean Seawater at Malvarrosa Beach, Valencia, Spain.</title>
        <authorList>
            <person name="Arahal D.R."/>
            <person name="Shao Z."/>
            <person name="Lai Q."/>
            <person name="Pujalte M.J."/>
        </authorList>
    </citation>
    <scope>NUCLEOTIDE SEQUENCE [LARGE SCALE GENOMIC DNA]</scope>
    <source>
        <strain evidence="2 3">KCTC 23349</strain>
    </source>
</reference>
<organism evidence="2 3">
    <name type="scientific">Actibacterium mucosum KCTC 23349</name>
    <dbReference type="NCBI Taxonomy" id="1454373"/>
    <lineage>
        <taxon>Bacteria</taxon>
        <taxon>Pseudomonadati</taxon>
        <taxon>Pseudomonadota</taxon>
        <taxon>Alphaproteobacteria</taxon>
        <taxon>Rhodobacterales</taxon>
        <taxon>Roseobacteraceae</taxon>
        <taxon>Actibacterium</taxon>
    </lineage>
</organism>
<dbReference type="Pfam" id="PF03992">
    <property type="entry name" value="ABM"/>
    <property type="match status" value="1"/>
</dbReference>